<comment type="caution">
    <text evidence="5">The sequence shown here is derived from an EMBL/GenBank/DDBJ whole genome shotgun (WGS) entry which is preliminary data.</text>
</comment>
<keyword evidence="4" id="KW-0732">Signal</keyword>
<feature type="chain" id="PRO_5013272078" evidence="4">
    <location>
        <begin position="24"/>
        <end position="1151"/>
    </location>
</feature>
<evidence type="ECO:0000313" key="6">
    <source>
        <dbReference type="Proteomes" id="UP000188320"/>
    </source>
</evidence>
<keyword evidence="6" id="KW-1185">Reference proteome</keyword>
<feature type="coiled-coil region" evidence="1">
    <location>
        <begin position="414"/>
        <end position="525"/>
    </location>
</feature>
<organism evidence="5 6">
    <name type="scientific">Zancudomyces culisetae</name>
    <name type="common">Gut fungus</name>
    <name type="synonym">Smittium culisetae</name>
    <dbReference type="NCBI Taxonomy" id="1213189"/>
    <lineage>
        <taxon>Eukaryota</taxon>
        <taxon>Fungi</taxon>
        <taxon>Fungi incertae sedis</taxon>
        <taxon>Zoopagomycota</taxon>
        <taxon>Kickxellomycotina</taxon>
        <taxon>Harpellomycetes</taxon>
        <taxon>Harpellales</taxon>
        <taxon>Legeriomycetaceae</taxon>
        <taxon>Zancudomyces</taxon>
    </lineage>
</organism>
<evidence type="ECO:0000256" key="1">
    <source>
        <dbReference type="SAM" id="Coils"/>
    </source>
</evidence>
<evidence type="ECO:0000256" key="3">
    <source>
        <dbReference type="SAM" id="Phobius"/>
    </source>
</evidence>
<evidence type="ECO:0000313" key="5">
    <source>
        <dbReference type="EMBL" id="OMH79722.1"/>
    </source>
</evidence>
<dbReference type="OrthoDB" id="9908496at2759"/>
<feature type="coiled-coil region" evidence="1">
    <location>
        <begin position="554"/>
        <end position="581"/>
    </location>
</feature>
<keyword evidence="1" id="KW-0175">Coiled coil</keyword>
<sequence length="1151" mass="129911">MTPSHAILLIVAVLSLCVSLASNSEDNGRNRYCKRKCNNAEKMNTWFEECFEEALPNSSIGYYNSPLAAVNNESGKLVDTNHRNYRHEGVGEHSASSDYSKTPLKRSDILINTPNHMNTQAQDGYTPGDKVVKRQNNSSSKLKDLTAKIDDILNRLGKIENTLGLPNQGDSTLFQRMIINEVDKNKAKEIVRFVSGWVVETFVIYNYAVKNITEIRESLNNLRTSIGREEEINNLQNELEYQTLLYDTCVEEKQEVERTHDSYKGDVEEEIKKLNEVVKSKNEIYNNCNQSLKKIKSDIRNEGRCADKLSAAEEKNRAASEKLSICKTQHDGLQNILNEQISKGDTCEAKTKVVEGERDNYKQEVEEAKNKLSAAEEKNRAVNAILSICKTEQDGLQEKLDNHISKGDTCEAKIKVVEGERDNYKQEVEEAKNKLSTEQKKNEDMARQLSICETQYGELQIDRETQRLVHDECTGNLKKTEEELRQVKNQNEVAEGERDNYKQEVEEAKNKLSAAEEKNRAVNAILSICKTEQDGLQEKLDNHISKGDTCEAKIKVVEGERDNCKKEVVKANDDLSLAKKENRAVNAILSICKIQHGGLQIDREAQQLNHYVCTKDKQEIMKAHEVCTGHLKKTQEELRQVKNQNEVAEGERDNCKKEVVKAKNKLSTEQKKNEDVIRQLSICETQQGGLQEKLGNGFEVQSRFSEEDENCESKLEKAKGDLSLTKRQNEKTKIDLNSCNIQNNLLKDELKTQLKEDFKALGIELGSTLSKKVESIHKSLGDELKECITKKEFNDKLDSLSKQCKESTNFSDITTLLANFSEINKGCISEIEGAKNECKINEKFKPILDELEKLNKFEVECRNNVDSLKKRCENDRISIDGIKKKLIDRGEKYKACNSILTSLPDLCKNENSLKDITENLKTVKVFGDTCNTNVETLKEQCGKDKKSLDGILESLTTINNSKNLCNSGFSDTIAICKKEDVTNKLNKEVDGVKHGLEAGISALFSIFKERHEGDFTQMSELQTNVINIDTGVNDIKNRAKATENMLTQVISDIENVRNQVGCSTLSTCLNENMAGLFDSKLSTCSIDAKTKLTLTGILDKVTEIDRNISIYAVPKYPIMAALNSAPRDVILIFYNIFPILVFCFISALSLL</sequence>
<proteinExistence type="predicted"/>
<keyword evidence="3" id="KW-1133">Transmembrane helix</keyword>
<feature type="coiled-coil region" evidence="1">
    <location>
        <begin position="631"/>
        <end position="679"/>
    </location>
</feature>
<keyword evidence="3" id="KW-0812">Transmembrane</keyword>
<gene>
    <name evidence="5" type="ORF">AX774_g6856</name>
</gene>
<name>A0A1R1PFT5_ZANCU</name>
<dbReference type="SUPFAM" id="SSF57997">
    <property type="entry name" value="Tropomyosin"/>
    <property type="match status" value="1"/>
</dbReference>
<feature type="transmembrane region" description="Helical" evidence="3">
    <location>
        <begin position="1129"/>
        <end position="1150"/>
    </location>
</feature>
<evidence type="ECO:0000256" key="4">
    <source>
        <dbReference type="SAM" id="SignalP"/>
    </source>
</evidence>
<dbReference type="EMBL" id="LSSK01001439">
    <property type="protein sequence ID" value="OMH79722.1"/>
    <property type="molecule type" value="Genomic_DNA"/>
</dbReference>
<feature type="region of interest" description="Disordered" evidence="2">
    <location>
        <begin position="115"/>
        <end position="137"/>
    </location>
</feature>
<evidence type="ECO:0000256" key="2">
    <source>
        <dbReference type="SAM" id="MobiDB-lite"/>
    </source>
</evidence>
<reference evidence="6" key="1">
    <citation type="submission" date="2017-01" db="EMBL/GenBank/DDBJ databases">
        <authorList>
            <person name="Wang Y."/>
            <person name="White M."/>
            <person name="Kvist S."/>
            <person name="Moncalvo J.-M."/>
        </authorList>
    </citation>
    <scope>NUCLEOTIDE SEQUENCE [LARGE SCALE GENOMIC DNA]</scope>
    <source>
        <strain evidence="6">COL-18-3</strain>
    </source>
</reference>
<accession>A0A1R1PFT5</accession>
<protein>
    <submittedName>
        <fullName evidence="5">Uncharacterized protein</fullName>
    </submittedName>
</protein>
<dbReference type="Proteomes" id="UP000188320">
    <property type="component" value="Unassembled WGS sequence"/>
</dbReference>
<keyword evidence="3" id="KW-0472">Membrane</keyword>
<dbReference type="AlphaFoldDB" id="A0A1R1PFT5"/>
<feature type="coiled-coil region" evidence="1">
    <location>
        <begin position="309"/>
        <end position="385"/>
    </location>
</feature>
<feature type="signal peptide" evidence="4">
    <location>
        <begin position="1"/>
        <end position="23"/>
    </location>
</feature>